<evidence type="ECO:0000313" key="2">
    <source>
        <dbReference type="Proteomes" id="UP000253606"/>
    </source>
</evidence>
<reference evidence="1 2" key="1">
    <citation type="journal article" date="2018" name="Front. Microbiol.">
        <title>Hydrolytic Capabilities as a Key to Environmental Success: Chitinolytic and Cellulolytic Acidobacteria From Acidic Sub-arctic Soils and Boreal Peatlands.</title>
        <authorList>
            <person name="Belova S.E."/>
            <person name="Ravin N.V."/>
            <person name="Pankratov T.A."/>
            <person name="Rakitin A.L."/>
            <person name="Ivanova A.A."/>
            <person name="Beletsky A.V."/>
            <person name="Mardanov A.V."/>
            <person name="Sinninghe Damste J.S."/>
            <person name="Dedysh S.N."/>
        </authorList>
    </citation>
    <scope>NUCLEOTIDE SEQUENCE [LARGE SCALE GENOMIC DNA]</scope>
    <source>
        <strain evidence="1 2">SBC82</strain>
    </source>
</reference>
<organism evidence="1 2">
    <name type="scientific">Acidisarcina polymorpha</name>
    <dbReference type="NCBI Taxonomy" id="2211140"/>
    <lineage>
        <taxon>Bacteria</taxon>
        <taxon>Pseudomonadati</taxon>
        <taxon>Acidobacteriota</taxon>
        <taxon>Terriglobia</taxon>
        <taxon>Terriglobales</taxon>
        <taxon>Acidobacteriaceae</taxon>
        <taxon>Acidisarcina</taxon>
    </lineage>
</organism>
<evidence type="ECO:0000313" key="1">
    <source>
        <dbReference type="EMBL" id="AXC15460.1"/>
    </source>
</evidence>
<accession>A0A2Z5G911</accession>
<keyword evidence="2" id="KW-1185">Reference proteome</keyword>
<dbReference type="KEGG" id="abas:ACPOL_6216"/>
<sequence length="57" mass="6419">MQQKRQLNEPELRDAASLIADKANQGALTIDHTDLILRGSREEPHARTDNFTGQSFI</sequence>
<dbReference type="Proteomes" id="UP000253606">
    <property type="component" value="Chromosome"/>
</dbReference>
<dbReference type="AlphaFoldDB" id="A0A2Z5G911"/>
<proteinExistence type="predicted"/>
<protein>
    <submittedName>
        <fullName evidence="1">Uncharacterized protein</fullName>
    </submittedName>
</protein>
<dbReference type="EMBL" id="CP030840">
    <property type="protein sequence ID" value="AXC15460.1"/>
    <property type="molecule type" value="Genomic_DNA"/>
</dbReference>
<name>A0A2Z5G911_9BACT</name>
<gene>
    <name evidence="1" type="ORF">ACPOL_6216</name>
</gene>